<proteinExistence type="predicted"/>
<name>A0A974A0D9_9BRAD</name>
<sequence>MTRYYFDLRDGDGLAIDEEGLEMPGLAVVQEEAARALADMVRDSVRGHSLDQIAIEVRDSDGPVLEVGIAWRIRRSNS</sequence>
<dbReference type="EMBL" id="JAAOLE020000001">
    <property type="protein sequence ID" value="NVI43783.1"/>
    <property type="molecule type" value="Genomic_DNA"/>
</dbReference>
<accession>A0A974A0D9</accession>
<dbReference type="RefSeq" id="WP_166203103.1">
    <property type="nucleotide sequence ID" value="NZ_CP088285.1"/>
</dbReference>
<evidence type="ECO:0000259" key="1">
    <source>
        <dbReference type="Pfam" id="PF21834"/>
    </source>
</evidence>
<evidence type="ECO:0000313" key="2">
    <source>
        <dbReference type="EMBL" id="NVI43783.1"/>
    </source>
</evidence>
<comment type="caution">
    <text evidence="2">The sequence shown here is derived from an EMBL/GenBank/DDBJ whole genome shotgun (WGS) entry which is preliminary data.</text>
</comment>
<gene>
    <name evidence="2" type="ORF">HAP48_012705</name>
</gene>
<dbReference type="Pfam" id="PF21834">
    <property type="entry name" value="DUF6894"/>
    <property type="match status" value="1"/>
</dbReference>
<dbReference type="InterPro" id="IPR054189">
    <property type="entry name" value="DUF6894"/>
</dbReference>
<protein>
    <recommendedName>
        <fullName evidence="1">DUF6894 domain-containing protein</fullName>
    </recommendedName>
</protein>
<reference evidence="2" key="1">
    <citation type="submission" date="2020-06" db="EMBL/GenBank/DDBJ databases">
        <title>Whole Genome Sequence of Bradyrhizobium sp. Strain 1S1.</title>
        <authorList>
            <person name="Bromfield E.S.P."/>
            <person name="Cloutier S."/>
        </authorList>
    </citation>
    <scope>NUCLEOTIDE SEQUENCE [LARGE SCALE GENOMIC DNA]</scope>
    <source>
        <strain evidence="2">1S1</strain>
    </source>
</reference>
<dbReference type="AlphaFoldDB" id="A0A974A0D9"/>
<organism evidence="2">
    <name type="scientific">Bradyrhizobium septentrionale</name>
    <dbReference type="NCBI Taxonomy" id="1404411"/>
    <lineage>
        <taxon>Bacteria</taxon>
        <taxon>Pseudomonadati</taxon>
        <taxon>Pseudomonadota</taxon>
        <taxon>Alphaproteobacteria</taxon>
        <taxon>Hyphomicrobiales</taxon>
        <taxon>Nitrobacteraceae</taxon>
        <taxon>Bradyrhizobium</taxon>
    </lineage>
</organism>
<feature type="domain" description="DUF6894" evidence="1">
    <location>
        <begin position="3"/>
        <end position="67"/>
    </location>
</feature>